<dbReference type="Proteomes" id="UP001412067">
    <property type="component" value="Unassembled WGS sequence"/>
</dbReference>
<organism evidence="1 2">
    <name type="scientific">Platanthera guangdongensis</name>
    <dbReference type="NCBI Taxonomy" id="2320717"/>
    <lineage>
        <taxon>Eukaryota</taxon>
        <taxon>Viridiplantae</taxon>
        <taxon>Streptophyta</taxon>
        <taxon>Embryophyta</taxon>
        <taxon>Tracheophyta</taxon>
        <taxon>Spermatophyta</taxon>
        <taxon>Magnoliopsida</taxon>
        <taxon>Liliopsida</taxon>
        <taxon>Asparagales</taxon>
        <taxon>Orchidaceae</taxon>
        <taxon>Orchidoideae</taxon>
        <taxon>Orchideae</taxon>
        <taxon>Orchidinae</taxon>
        <taxon>Platanthera</taxon>
    </lineage>
</organism>
<sequence length="87" mass="9535">MGEFSRQATHEIQFVVIDSSSAYNAIFGRPIQTIFKAVPSIPHFAMKFPTTGGTGVVRGNQEAVRIYYSKQAQPVKVAALNISDSLF</sequence>
<reference evidence="1 2" key="1">
    <citation type="journal article" date="2022" name="Nat. Plants">
        <title>Genomes of leafy and leafless Platanthera orchids illuminate the evolution of mycoheterotrophy.</title>
        <authorList>
            <person name="Li M.H."/>
            <person name="Liu K.W."/>
            <person name="Li Z."/>
            <person name="Lu H.C."/>
            <person name="Ye Q.L."/>
            <person name="Zhang D."/>
            <person name="Wang J.Y."/>
            <person name="Li Y.F."/>
            <person name="Zhong Z.M."/>
            <person name="Liu X."/>
            <person name="Yu X."/>
            <person name="Liu D.K."/>
            <person name="Tu X.D."/>
            <person name="Liu B."/>
            <person name="Hao Y."/>
            <person name="Liao X.Y."/>
            <person name="Jiang Y.T."/>
            <person name="Sun W.H."/>
            <person name="Chen J."/>
            <person name="Chen Y.Q."/>
            <person name="Ai Y."/>
            <person name="Zhai J.W."/>
            <person name="Wu S.S."/>
            <person name="Zhou Z."/>
            <person name="Hsiao Y.Y."/>
            <person name="Wu W.L."/>
            <person name="Chen Y.Y."/>
            <person name="Lin Y.F."/>
            <person name="Hsu J.L."/>
            <person name="Li C.Y."/>
            <person name="Wang Z.W."/>
            <person name="Zhao X."/>
            <person name="Zhong W.Y."/>
            <person name="Ma X.K."/>
            <person name="Ma L."/>
            <person name="Huang J."/>
            <person name="Chen G.Z."/>
            <person name="Huang M.Z."/>
            <person name="Huang L."/>
            <person name="Peng D.H."/>
            <person name="Luo Y.B."/>
            <person name="Zou S.Q."/>
            <person name="Chen S.P."/>
            <person name="Lan S."/>
            <person name="Tsai W.C."/>
            <person name="Van de Peer Y."/>
            <person name="Liu Z.J."/>
        </authorList>
    </citation>
    <scope>NUCLEOTIDE SEQUENCE [LARGE SCALE GENOMIC DNA]</scope>
    <source>
        <strain evidence="1">Lor288</strain>
    </source>
</reference>
<accession>A0ABR2MYP9</accession>
<name>A0ABR2MYP9_9ASPA</name>
<protein>
    <submittedName>
        <fullName evidence="1">Uncharacterized protein</fullName>
    </submittedName>
</protein>
<keyword evidence="2" id="KW-1185">Reference proteome</keyword>
<gene>
    <name evidence="1" type="ORF">KSP40_PGU017073</name>
</gene>
<evidence type="ECO:0000313" key="1">
    <source>
        <dbReference type="EMBL" id="KAK8969358.1"/>
    </source>
</evidence>
<dbReference type="EMBL" id="JBBWWR010000003">
    <property type="protein sequence ID" value="KAK8969358.1"/>
    <property type="molecule type" value="Genomic_DNA"/>
</dbReference>
<comment type="caution">
    <text evidence="1">The sequence shown here is derived from an EMBL/GenBank/DDBJ whole genome shotgun (WGS) entry which is preliminary data.</text>
</comment>
<evidence type="ECO:0000313" key="2">
    <source>
        <dbReference type="Proteomes" id="UP001412067"/>
    </source>
</evidence>
<proteinExistence type="predicted"/>